<evidence type="ECO:0000313" key="1">
    <source>
        <dbReference type="EMBL" id="KIZ47392.1"/>
    </source>
</evidence>
<dbReference type="PATRIC" id="fig|1076.23.peg.6549"/>
<dbReference type="Pfam" id="PF19821">
    <property type="entry name" value="Phage_capsid_2"/>
    <property type="match status" value="1"/>
</dbReference>
<dbReference type="RefSeq" id="WP_044406290.1">
    <property type="nucleotide sequence ID" value="NZ_JXXE01000085.1"/>
</dbReference>
<proteinExistence type="predicted"/>
<accession>A0A0D7F6Q0</accession>
<dbReference type="OrthoDB" id="5446417at2"/>
<dbReference type="EMBL" id="JXXE01000085">
    <property type="protein sequence ID" value="KIZ47392.1"/>
    <property type="molecule type" value="Genomic_DNA"/>
</dbReference>
<gene>
    <name evidence="1" type="ORF">OO17_04600</name>
</gene>
<comment type="caution">
    <text evidence="1">The sequence shown here is derived from an EMBL/GenBank/DDBJ whole genome shotgun (WGS) entry which is preliminary data.</text>
</comment>
<evidence type="ECO:0000313" key="2">
    <source>
        <dbReference type="Proteomes" id="UP000032515"/>
    </source>
</evidence>
<organism evidence="1 2">
    <name type="scientific">Rhodopseudomonas palustris</name>
    <dbReference type="NCBI Taxonomy" id="1076"/>
    <lineage>
        <taxon>Bacteria</taxon>
        <taxon>Pseudomonadati</taxon>
        <taxon>Pseudomonadota</taxon>
        <taxon>Alphaproteobacteria</taxon>
        <taxon>Hyphomicrobiales</taxon>
        <taxon>Nitrobacteraceae</taxon>
        <taxon>Rhodopseudomonas</taxon>
    </lineage>
</organism>
<sequence length="288" mass="32095">MSINAPNWYTIQYDQKVNHLLQSEGFLLRGTTQAPVNVVGNTLQFFFIGRGEATEMSQAIEMITPANLDKTTKDVTMKDYQFAEFIRHGEVERISVEFKSAIQEAGSMALGRKFDRVILQAMDNEDTAIDTIGDGSAAISPIDVSTGKAEINALGMMKMNEFYLPVPSMSWEQLKLYKVFNNSDYTGPDLNFKNGVEAKTWNGVHFFQLPDEAFTSPSAGVVDTYLWNKRTVGFGSNYAIKTNITYENLFTAWLYNSTMSGAAKVLQTEGVKRLRIKINDPLTIDGGA</sequence>
<dbReference type="Proteomes" id="UP000032515">
    <property type="component" value="Unassembled WGS sequence"/>
</dbReference>
<dbReference type="AlphaFoldDB" id="A0A0D7F6Q0"/>
<reference evidence="1 2" key="1">
    <citation type="submission" date="2014-11" db="EMBL/GenBank/DDBJ databases">
        <title>Genomics and ecophysiology of heterotrophic nitrogen fixing bacteria isolated from estuarine surface water.</title>
        <authorList>
            <person name="Bentzon-Tilia M."/>
            <person name="Severin I."/>
            <person name="Hansen L.H."/>
            <person name="Riemann L."/>
        </authorList>
    </citation>
    <scope>NUCLEOTIDE SEQUENCE [LARGE SCALE GENOMIC DNA]</scope>
    <source>
        <strain evidence="1 2">BAL398</strain>
    </source>
</reference>
<dbReference type="InterPro" id="IPR045565">
    <property type="entry name" value="Phage_capsid_2"/>
</dbReference>
<evidence type="ECO:0008006" key="3">
    <source>
        <dbReference type="Google" id="ProtNLM"/>
    </source>
</evidence>
<name>A0A0D7F6Q0_RHOPL</name>
<protein>
    <recommendedName>
        <fullName evidence="3">Major capsid protein</fullName>
    </recommendedName>
</protein>